<dbReference type="InterPro" id="IPR003018">
    <property type="entry name" value="GAF"/>
</dbReference>
<reference evidence="6 7" key="1">
    <citation type="submission" date="2020-08" db="EMBL/GenBank/DDBJ databases">
        <title>Sequencing the genomes of 1000 actinobacteria strains.</title>
        <authorList>
            <person name="Klenk H.-P."/>
        </authorList>
    </citation>
    <scope>NUCLEOTIDE SEQUENCE [LARGE SCALE GENOMIC DNA]</scope>
    <source>
        <strain evidence="6 7">DSM 19600</strain>
    </source>
</reference>
<evidence type="ECO:0000259" key="5">
    <source>
        <dbReference type="PROSITE" id="PS50921"/>
    </source>
</evidence>
<evidence type="ECO:0000313" key="7">
    <source>
        <dbReference type="Proteomes" id="UP000549113"/>
    </source>
</evidence>
<dbReference type="InterPro" id="IPR005561">
    <property type="entry name" value="ANTAR"/>
</dbReference>
<evidence type="ECO:0000256" key="3">
    <source>
        <dbReference type="ARBA" id="ARBA00023015"/>
    </source>
</evidence>
<dbReference type="GO" id="GO:0016301">
    <property type="term" value="F:kinase activity"/>
    <property type="evidence" value="ECO:0007669"/>
    <property type="project" value="UniProtKB-KW"/>
</dbReference>
<dbReference type="GO" id="GO:0003723">
    <property type="term" value="F:RNA binding"/>
    <property type="evidence" value="ECO:0007669"/>
    <property type="project" value="InterPro"/>
</dbReference>
<dbReference type="Pfam" id="PF03861">
    <property type="entry name" value="ANTAR"/>
    <property type="match status" value="1"/>
</dbReference>
<comment type="caution">
    <text evidence="6">The sequence shown here is derived from an EMBL/GenBank/DDBJ whole genome shotgun (WGS) entry which is preliminary data.</text>
</comment>
<dbReference type="Gene3D" id="3.30.450.40">
    <property type="match status" value="1"/>
</dbReference>
<gene>
    <name evidence="6" type="ORF">BKA10_002289</name>
</gene>
<dbReference type="SUPFAM" id="SSF55781">
    <property type="entry name" value="GAF domain-like"/>
    <property type="match status" value="1"/>
</dbReference>
<dbReference type="InterPro" id="IPR011006">
    <property type="entry name" value="CheY-like_superfamily"/>
</dbReference>
<keyword evidence="7" id="KW-1185">Reference proteome</keyword>
<dbReference type="Proteomes" id="UP000549113">
    <property type="component" value="Unassembled WGS sequence"/>
</dbReference>
<dbReference type="PIRSF" id="PIRSF036625">
    <property type="entry name" value="GAF_ANTAR"/>
    <property type="match status" value="1"/>
</dbReference>
<protein>
    <submittedName>
        <fullName evidence="6">GAF domain-containing protein</fullName>
    </submittedName>
</protein>
<dbReference type="SMART" id="SM01012">
    <property type="entry name" value="ANTAR"/>
    <property type="match status" value="1"/>
</dbReference>
<evidence type="ECO:0000256" key="2">
    <source>
        <dbReference type="ARBA" id="ARBA00022777"/>
    </source>
</evidence>
<accession>A0AA40SQE8</accession>
<dbReference type="InterPro" id="IPR036388">
    <property type="entry name" value="WH-like_DNA-bd_sf"/>
</dbReference>
<dbReference type="SUPFAM" id="SSF52172">
    <property type="entry name" value="CheY-like"/>
    <property type="match status" value="1"/>
</dbReference>
<dbReference type="Pfam" id="PF13185">
    <property type="entry name" value="GAF_2"/>
    <property type="match status" value="1"/>
</dbReference>
<evidence type="ECO:0000313" key="6">
    <source>
        <dbReference type="EMBL" id="MBB4140495.1"/>
    </source>
</evidence>
<proteinExistence type="predicted"/>
<dbReference type="Gene3D" id="1.10.10.10">
    <property type="entry name" value="Winged helix-like DNA-binding domain superfamily/Winged helix DNA-binding domain"/>
    <property type="match status" value="1"/>
</dbReference>
<evidence type="ECO:0000256" key="4">
    <source>
        <dbReference type="ARBA" id="ARBA00023163"/>
    </source>
</evidence>
<evidence type="ECO:0000256" key="1">
    <source>
        <dbReference type="ARBA" id="ARBA00022679"/>
    </source>
</evidence>
<organism evidence="6 7">
    <name type="scientific">Microbacterium invictum</name>
    <dbReference type="NCBI Taxonomy" id="515415"/>
    <lineage>
        <taxon>Bacteria</taxon>
        <taxon>Bacillati</taxon>
        <taxon>Actinomycetota</taxon>
        <taxon>Actinomycetes</taxon>
        <taxon>Micrococcales</taxon>
        <taxon>Microbacteriaceae</taxon>
        <taxon>Microbacterium</taxon>
    </lineage>
</organism>
<keyword evidence="3" id="KW-0805">Transcription regulation</keyword>
<feature type="domain" description="ANTAR" evidence="5">
    <location>
        <begin position="169"/>
        <end position="230"/>
    </location>
</feature>
<dbReference type="EMBL" id="JACIFH010000001">
    <property type="protein sequence ID" value="MBB4140495.1"/>
    <property type="molecule type" value="Genomic_DNA"/>
</dbReference>
<dbReference type="SMART" id="SM00065">
    <property type="entry name" value="GAF"/>
    <property type="match status" value="1"/>
</dbReference>
<dbReference type="RefSeq" id="WP_183500020.1">
    <property type="nucleotide sequence ID" value="NZ_BAABCO010000004.1"/>
</dbReference>
<sequence length="246" mass="26606">MDSSREDALVDAFVNLADTLVADYDVVDLLSTLSQLSRDLFAATDAGILLANGDGRLEVIAASSERSHLISLMQLAADEGPCVEAYRTGSIVTAYGWAANYAHWPAFATSVRELGYESVLAVPLRLRDDLLGSLNLFFDHGAPASAEDQKALRGLADVATISILHERALKDQTLSREQLQRALDSRVLIEQAKGVIAHAENVDMDEAFRRLRARARGSRARITEVARDLIAGLPPDERPGRGAPAS</sequence>
<dbReference type="AlphaFoldDB" id="A0AA40SQE8"/>
<dbReference type="PROSITE" id="PS50921">
    <property type="entry name" value="ANTAR"/>
    <property type="match status" value="1"/>
</dbReference>
<name>A0AA40SQE8_9MICO</name>
<keyword evidence="1" id="KW-0808">Transferase</keyword>
<dbReference type="InterPro" id="IPR029016">
    <property type="entry name" value="GAF-like_dom_sf"/>
</dbReference>
<keyword evidence="4" id="KW-0804">Transcription</keyword>
<dbReference type="InterPro" id="IPR012074">
    <property type="entry name" value="GAF_ANTAR"/>
</dbReference>
<keyword evidence="2" id="KW-0418">Kinase</keyword>